<protein>
    <submittedName>
        <fullName evidence="2">Uncharacterized protein</fullName>
    </submittedName>
</protein>
<dbReference type="EMBL" id="LR798192">
    <property type="protein sequence ID" value="CAB5079592.1"/>
    <property type="molecule type" value="Genomic_DNA"/>
</dbReference>
<sequence length="473" mass="50121">MVDIADLPAPPSGSVDIGDLPPPPPTEEKPKLSSFIQHGAERLQEQKAKLKSQEGGPMDIRNMDVGYSAEKMTQFRKELTTRDLSKVGQVTGEQALDKIVGGAKTGAVIGGGVGLLGGPATAAGGAVMGGLSGAVGGGLSALAQNLGYSEKTQELADMIGAGLVPAQAGIKAIADNKLIKQTGDMVGELAKSMIPKYGTLRKVANLLTPEAKISGGAAQEAIGEKAITQGATVANRTAFKQELEQTHGQGANVSSLYEKAKGAYDEALSNATPQQLEAEFNKIGQALPQASRASSMNKIKQFFVDAKGNPLDGNAVINNIKSDEFKALSKLEQDQVRKAVNDFIPGRAEEVARKASEKEFVAIAKDTLPELFKSGNYNIINRQMGNFAKDEAGQKVFKQELAYYLKGRPVEEAKTLWTNIAPNVKNLIVKDPVQFQKIEDVINNAKTSKDVSRAVSLLMKAGYISEAAQTQGQ</sequence>
<reference evidence="2" key="1">
    <citation type="submission" date="2020-05" db="EMBL/GenBank/DDBJ databases">
        <authorList>
            <person name="Chiriac C."/>
            <person name="Salcher M."/>
            <person name="Ghai R."/>
            <person name="Kavagutti S V."/>
        </authorList>
    </citation>
    <scope>NUCLEOTIDE SEQUENCE</scope>
</reference>
<name>A0A6J7VSW6_9CAUD</name>
<evidence type="ECO:0000313" key="2">
    <source>
        <dbReference type="EMBL" id="CAB5079592.1"/>
    </source>
</evidence>
<feature type="region of interest" description="Disordered" evidence="1">
    <location>
        <begin position="1"/>
        <end position="33"/>
    </location>
</feature>
<gene>
    <name evidence="2" type="ORF">UFOVP146_26</name>
</gene>
<evidence type="ECO:0000256" key="1">
    <source>
        <dbReference type="SAM" id="MobiDB-lite"/>
    </source>
</evidence>
<organism evidence="2">
    <name type="scientific">uncultured Caudovirales phage</name>
    <dbReference type="NCBI Taxonomy" id="2100421"/>
    <lineage>
        <taxon>Viruses</taxon>
        <taxon>Duplodnaviria</taxon>
        <taxon>Heunggongvirae</taxon>
        <taxon>Uroviricota</taxon>
        <taxon>Caudoviricetes</taxon>
        <taxon>Peduoviridae</taxon>
        <taxon>Maltschvirus</taxon>
        <taxon>Maltschvirus maltsch</taxon>
    </lineage>
</organism>
<accession>A0A6J7VSW6</accession>
<proteinExistence type="predicted"/>